<dbReference type="SUPFAM" id="SSF49777">
    <property type="entry name" value="PEBP-like"/>
    <property type="match status" value="1"/>
</dbReference>
<dbReference type="InterPro" id="IPR005247">
    <property type="entry name" value="YbhB_YbcL/LppC-like"/>
</dbReference>
<dbReference type="Proteomes" id="UP000546324">
    <property type="component" value="Unassembled WGS sequence"/>
</dbReference>
<sequence length="181" mass="19243">MILIEEVAMPGKPPLPHEHLPDVPSFTVASDDIAEGERLADRHVFDDWGFSGGNESPHLRWSGFPEATKSFAVTCYDPDAPTGSGFWHWSLFDIPASVTELPTGAGTEDAKVGVHARNDYGVRAFGGAAPPPGDPHRYVFTVHALDVESLGLGPDTSPAVVGFNITAHTLARAAIVAEYGV</sequence>
<dbReference type="EMBL" id="JACHMQ010000001">
    <property type="protein sequence ID" value="MBB6399838.1"/>
    <property type="molecule type" value="Genomic_DNA"/>
</dbReference>
<evidence type="ECO:0000313" key="2">
    <source>
        <dbReference type="EMBL" id="MBB6399838.1"/>
    </source>
</evidence>
<comment type="similarity">
    <text evidence="1">Belongs to the UPF0098 family.</text>
</comment>
<protein>
    <submittedName>
        <fullName evidence="2">Raf kinase inhibitor-like YbhB/YbcL family protein</fullName>
    </submittedName>
</protein>
<name>A0A7X0G5M2_9ACTN</name>
<dbReference type="Pfam" id="PF01161">
    <property type="entry name" value="PBP"/>
    <property type="match status" value="1"/>
</dbReference>
<keyword evidence="3" id="KW-1185">Reference proteome</keyword>
<evidence type="ECO:0000256" key="1">
    <source>
        <dbReference type="ARBA" id="ARBA00007120"/>
    </source>
</evidence>
<dbReference type="PANTHER" id="PTHR30289:SF1">
    <property type="entry name" value="PEBP (PHOSPHATIDYLETHANOLAMINE-BINDING PROTEIN) FAMILY PROTEIN"/>
    <property type="match status" value="1"/>
</dbReference>
<dbReference type="PANTHER" id="PTHR30289">
    <property type="entry name" value="UNCHARACTERIZED PROTEIN YBCL-RELATED"/>
    <property type="match status" value="1"/>
</dbReference>
<dbReference type="NCBIfam" id="TIGR00481">
    <property type="entry name" value="YbhB/YbcL family Raf kinase inhibitor-like protein"/>
    <property type="match status" value="1"/>
</dbReference>
<dbReference type="InterPro" id="IPR036610">
    <property type="entry name" value="PEBP-like_sf"/>
</dbReference>
<proteinExistence type="inferred from homology"/>
<dbReference type="Gene3D" id="3.90.280.10">
    <property type="entry name" value="PEBP-like"/>
    <property type="match status" value="1"/>
</dbReference>
<accession>A0A7X0G5M2</accession>
<gene>
    <name evidence="2" type="ORF">BKA00_006752</name>
</gene>
<dbReference type="InterPro" id="IPR008914">
    <property type="entry name" value="PEBP"/>
</dbReference>
<organism evidence="2 3">
    <name type="scientific">Actinomadura coerulea</name>
    <dbReference type="NCBI Taxonomy" id="46159"/>
    <lineage>
        <taxon>Bacteria</taxon>
        <taxon>Bacillati</taxon>
        <taxon>Actinomycetota</taxon>
        <taxon>Actinomycetes</taxon>
        <taxon>Streptosporangiales</taxon>
        <taxon>Thermomonosporaceae</taxon>
        <taxon>Actinomadura</taxon>
    </lineage>
</organism>
<dbReference type="AlphaFoldDB" id="A0A7X0G5M2"/>
<comment type="caution">
    <text evidence="2">The sequence shown here is derived from an EMBL/GenBank/DDBJ whole genome shotgun (WGS) entry which is preliminary data.</text>
</comment>
<reference evidence="2 3" key="1">
    <citation type="submission" date="2020-08" db="EMBL/GenBank/DDBJ databases">
        <title>Sequencing the genomes of 1000 actinobacteria strains.</title>
        <authorList>
            <person name="Klenk H.-P."/>
        </authorList>
    </citation>
    <scope>NUCLEOTIDE SEQUENCE [LARGE SCALE GENOMIC DNA]</scope>
    <source>
        <strain evidence="2 3">DSM 43675</strain>
    </source>
</reference>
<evidence type="ECO:0000313" key="3">
    <source>
        <dbReference type="Proteomes" id="UP000546324"/>
    </source>
</evidence>
<dbReference type="CDD" id="cd00865">
    <property type="entry name" value="PEBP_bact_arch"/>
    <property type="match status" value="1"/>
</dbReference>